<evidence type="ECO:0000256" key="2">
    <source>
        <dbReference type="ARBA" id="ARBA00009072"/>
    </source>
</evidence>
<feature type="compositionally biased region" description="Basic and acidic residues" evidence="4">
    <location>
        <begin position="240"/>
        <end position="249"/>
    </location>
</feature>
<evidence type="ECO:0000256" key="4">
    <source>
        <dbReference type="SAM" id="MobiDB-lite"/>
    </source>
</evidence>
<accession>A0AAD3P6P3</accession>
<dbReference type="EMBL" id="BSYO01000001">
    <property type="protein sequence ID" value="GMG98748.1"/>
    <property type="molecule type" value="Genomic_DNA"/>
</dbReference>
<gene>
    <name evidence="5" type="ORF">Nepgr_000588</name>
</gene>
<name>A0AAD3P6P3_NEPGR</name>
<dbReference type="GO" id="GO:0071013">
    <property type="term" value="C:catalytic step 2 spliceosome"/>
    <property type="evidence" value="ECO:0007669"/>
    <property type="project" value="TreeGrafter"/>
</dbReference>
<dbReference type="PANTHER" id="PTHR12940">
    <property type="entry name" value="ES-2 PROTEIN - RELATED"/>
    <property type="match status" value="1"/>
</dbReference>
<dbReference type="AlphaFoldDB" id="A0AAD3P6P3"/>
<feature type="region of interest" description="Disordered" evidence="4">
    <location>
        <begin position="218"/>
        <end position="249"/>
    </location>
</feature>
<comment type="subcellular location">
    <subcellularLocation>
        <location evidence="1">Nucleus</location>
    </subcellularLocation>
</comment>
<evidence type="ECO:0000313" key="5">
    <source>
        <dbReference type="EMBL" id="GMG98748.1"/>
    </source>
</evidence>
<comment type="similarity">
    <text evidence="2">Belongs to the ESS2 family.</text>
</comment>
<dbReference type="PANTHER" id="PTHR12940:SF0">
    <property type="entry name" value="SPLICING FACTOR ESS-2 HOMOLOG"/>
    <property type="match status" value="1"/>
</dbReference>
<dbReference type="Proteomes" id="UP001279734">
    <property type="component" value="Unassembled WGS sequence"/>
</dbReference>
<proteinExistence type="inferred from homology"/>
<evidence type="ECO:0000256" key="3">
    <source>
        <dbReference type="ARBA" id="ARBA00023242"/>
    </source>
</evidence>
<reference evidence="5" key="1">
    <citation type="submission" date="2023-05" db="EMBL/GenBank/DDBJ databases">
        <title>Nepenthes gracilis genome sequencing.</title>
        <authorList>
            <person name="Fukushima K."/>
        </authorList>
    </citation>
    <scope>NUCLEOTIDE SEQUENCE</scope>
    <source>
        <strain evidence="5">SING2019-196</strain>
    </source>
</reference>
<comment type="caution">
    <text evidence="5">The sequence shown here is derived from an EMBL/GenBank/DDBJ whole genome shotgun (WGS) entry which is preliminary data.</text>
</comment>
<organism evidence="5 6">
    <name type="scientific">Nepenthes gracilis</name>
    <name type="common">Slender pitcher plant</name>
    <dbReference type="NCBI Taxonomy" id="150966"/>
    <lineage>
        <taxon>Eukaryota</taxon>
        <taxon>Viridiplantae</taxon>
        <taxon>Streptophyta</taxon>
        <taxon>Embryophyta</taxon>
        <taxon>Tracheophyta</taxon>
        <taxon>Spermatophyta</taxon>
        <taxon>Magnoliopsida</taxon>
        <taxon>eudicotyledons</taxon>
        <taxon>Gunneridae</taxon>
        <taxon>Pentapetalae</taxon>
        <taxon>Caryophyllales</taxon>
        <taxon>Nepenthaceae</taxon>
        <taxon>Nepenthes</taxon>
    </lineage>
</organism>
<evidence type="ECO:0000313" key="6">
    <source>
        <dbReference type="Proteomes" id="UP001279734"/>
    </source>
</evidence>
<protein>
    <submittedName>
        <fullName evidence="5">Uncharacterized protein</fullName>
    </submittedName>
</protein>
<keyword evidence="6" id="KW-1185">Reference proteome</keyword>
<dbReference type="InterPro" id="IPR019148">
    <property type="entry name" value="Nuclear_protein_DGCR14_ESS-2"/>
</dbReference>
<evidence type="ECO:0000256" key="1">
    <source>
        <dbReference type="ARBA" id="ARBA00004123"/>
    </source>
</evidence>
<keyword evidence="3" id="KW-0539">Nucleus</keyword>
<sequence>MFSITRKFTTIVGEEEATQIRSGYPTQIRDGQSKILECRRGKASNVDAEGKFRTAGSTFFSNSVTPFELDRTPSVVDENSSEGEVILGDNGIDVSLSLDEFFRRYTSEDNASFSEIMEKVNRKRKERFGHLLEGEKREDVNRDNGEPLLTPKERVERLKGLMQEINETNTRIRGKMLDSRPKMMILSRTPSPMPEVDEFPFITWGEIEGTPLRLEAEDTPLDIGGSADRRHFKIPGPPSRDVKAHTLSR</sequence>
<dbReference type="Pfam" id="PF09751">
    <property type="entry name" value="Es2"/>
    <property type="match status" value="1"/>
</dbReference>